<feature type="transmembrane region" description="Helical" evidence="10">
    <location>
        <begin position="154"/>
        <end position="182"/>
    </location>
</feature>
<dbReference type="Proteomes" id="UP000291343">
    <property type="component" value="Unassembled WGS sequence"/>
</dbReference>
<dbReference type="SMR" id="A0A482WWY9"/>
<dbReference type="STRING" id="195883.A0A482WWY9"/>
<feature type="transmembrane region" description="Helical" evidence="10">
    <location>
        <begin position="98"/>
        <end position="120"/>
    </location>
</feature>
<sequence>MIFSLFSSMAVFLYVGAVSMYYAQNELATFVEIAHAYAFMFGLSILLLVHYTIHLKSTQELLKLIDSGVFEYDTKYGEEEDNKFRKTMEFYNSIFKNVFRIAIWVAYTILVIFAPLLVSFTGEGNNQRLNEITYNLPVPLWMPFDMNTTLGYSLGYSLVCFNIGLIILYLSASIPFIVFVAFEVNIQYGILKRSILGLEHRALEKYIGYCGLTEPQKETLRDDPIFVRCVQDSMKENILHHLEIVRLFDMYQDVTSSIFGVAIGVSMTILASLTIVLTKVNLLSVEALKFSFMYLVEVMVVFGYCLMGTFLTSGSQQIETALYNCPWYNLHESQKKIFRIFQFRSSSSIELKGSGLFLINLQLFVQILQTTYSIFNIFSSMDGGN</sequence>
<feature type="transmembrane region" description="Helical" evidence="10">
    <location>
        <begin position="33"/>
        <end position="53"/>
    </location>
</feature>
<feature type="transmembrane region" description="Helical" evidence="10">
    <location>
        <begin position="258"/>
        <end position="278"/>
    </location>
</feature>
<dbReference type="PANTHER" id="PTHR21137">
    <property type="entry name" value="ODORANT RECEPTOR"/>
    <property type="match status" value="1"/>
</dbReference>
<dbReference type="OrthoDB" id="6618364at2759"/>
<keyword evidence="6 10" id="KW-1133">Transmembrane helix</keyword>
<feature type="transmembrane region" description="Helical" evidence="10">
    <location>
        <begin position="290"/>
        <end position="311"/>
    </location>
</feature>
<keyword evidence="9 10" id="KW-0807">Transducer</keyword>
<evidence type="ECO:0000256" key="7">
    <source>
        <dbReference type="ARBA" id="ARBA00023136"/>
    </source>
</evidence>
<keyword evidence="2" id="KW-1003">Cell membrane</keyword>
<evidence type="ECO:0000313" key="12">
    <source>
        <dbReference type="Proteomes" id="UP000291343"/>
    </source>
</evidence>
<proteinExistence type="inferred from homology"/>
<dbReference type="GO" id="GO:0007165">
    <property type="term" value="P:signal transduction"/>
    <property type="evidence" value="ECO:0007669"/>
    <property type="project" value="UniProtKB-KW"/>
</dbReference>
<evidence type="ECO:0000256" key="3">
    <source>
        <dbReference type="ARBA" id="ARBA00022606"/>
    </source>
</evidence>
<protein>
    <recommendedName>
        <fullName evidence="10">Odorant receptor</fullName>
    </recommendedName>
</protein>
<dbReference type="InterPro" id="IPR004117">
    <property type="entry name" value="7tm6_olfct_rcpt"/>
</dbReference>
<keyword evidence="7 10" id="KW-0472">Membrane</keyword>
<keyword evidence="3 10" id="KW-0716">Sensory transduction</keyword>
<accession>A0A482WWY9</accession>
<keyword evidence="4 10" id="KW-0812">Transmembrane</keyword>
<organism evidence="11 12">
    <name type="scientific">Laodelphax striatellus</name>
    <name type="common">Small brown planthopper</name>
    <name type="synonym">Delphax striatella</name>
    <dbReference type="NCBI Taxonomy" id="195883"/>
    <lineage>
        <taxon>Eukaryota</taxon>
        <taxon>Metazoa</taxon>
        <taxon>Ecdysozoa</taxon>
        <taxon>Arthropoda</taxon>
        <taxon>Hexapoda</taxon>
        <taxon>Insecta</taxon>
        <taxon>Pterygota</taxon>
        <taxon>Neoptera</taxon>
        <taxon>Paraneoptera</taxon>
        <taxon>Hemiptera</taxon>
        <taxon>Auchenorrhyncha</taxon>
        <taxon>Fulgoroidea</taxon>
        <taxon>Delphacidae</taxon>
        <taxon>Criomorphinae</taxon>
        <taxon>Laodelphax</taxon>
    </lineage>
</organism>
<dbReference type="AlphaFoldDB" id="A0A482WWY9"/>
<reference evidence="11 12" key="1">
    <citation type="journal article" date="2017" name="Gigascience">
        <title>Genome sequence of the small brown planthopper, Laodelphax striatellus.</title>
        <authorList>
            <person name="Zhu J."/>
            <person name="Jiang F."/>
            <person name="Wang X."/>
            <person name="Yang P."/>
            <person name="Bao Y."/>
            <person name="Zhao W."/>
            <person name="Wang W."/>
            <person name="Lu H."/>
            <person name="Wang Q."/>
            <person name="Cui N."/>
            <person name="Li J."/>
            <person name="Chen X."/>
            <person name="Luo L."/>
            <person name="Yu J."/>
            <person name="Kang L."/>
            <person name="Cui F."/>
        </authorList>
    </citation>
    <scope>NUCLEOTIDE SEQUENCE [LARGE SCALE GENOMIC DNA]</scope>
    <source>
        <strain evidence="11">Lst14</strain>
    </source>
</reference>
<keyword evidence="5 10" id="KW-0552">Olfaction</keyword>
<dbReference type="PANTHER" id="PTHR21137:SF35">
    <property type="entry name" value="ODORANT RECEPTOR 19A-RELATED"/>
    <property type="match status" value="1"/>
</dbReference>
<dbReference type="GO" id="GO:0005549">
    <property type="term" value="F:odorant binding"/>
    <property type="evidence" value="ECO:0007669"/>
    <property type="project" value="InterPro"/>
</dbReference>
<dbReference type="GO" id="GO:0005886">
    <property type="term" value="C:plasma membrane"/>
    <property type="evidence" value="ECO:0007669"/>
    <property type="project" value="UniProtKB-SubCell"/>
</dbReference>
<comment type="caution">
    <text evidence="11">The sequence shown here is derived from an EMBL/GenBank/DDBJ whole genome shotgun (WGS) entry which is preliminary data.</text>
</comment>
<comment type="caution">
    <text evidence="10">Lacks conserved residue(s) required for the propagation of feature annotation.</text>
</comment>
<dbReference type="EMBL" id="QKKF02023298">
    <property type="protein sequence ID" value="RZF37812.1"/>
    <property type="molecule type" value="Genomic_DNA"/>
</dbReference>
<comment type="similarity">
    <text evidence="10">Belongs to the insect chemoreceptor superfamily. Heteromeric odorant receptor channel (TC 1.A.69) family.</text>
</comment>
<dbReference type="InParanoid" id="A0A482WWY9"/>
<evidence type="ECO:0000256" key="10">
    <source>
        <dbReference type="RuleBase" id="RU351113"/>
    </source>
</evidence>
<keyword evidence="12" id="KW-1185">Reference proteome</keyword>
<evidence type="ECO:0000256" key="1">
    <source>
        <dbReference type="ARBA" id="ARBA00004651"/>
    </source>
</evidence>
<gene>
    <name evidence="11" type="ORF">LSTR_LSTR007174</name>
</gene>
<evidence type="ECO:0000256" key="4">
    <source>
        <dbReference type="ARBA" id="ARBA00022692"/>
    </source>
</evidence>
<evidence type="ECO:0000256" key="2">
    <source>
        <dbReference type="ARBA" id="ARBA00022475"/>
    </source>
</evidence>
<dbReference type="GO" id="GO:0004984">
    <property type="term" value="F:olfactory receptor activity"/>
    <property type="evidence" value="ECO:0007669"/>
    <property type="project" value="InterPro"/>
</dbReference>
<evidence type="ECO:0000256" key="5">
    <source>
        <dbReference type="ARBA" id="ARBA00022725"/>
    </source>
</evidence>
<evidence type="ECO:0000313" key="11">
    <source>
        <dbReference type="EMBL" id="RZF37812.1"/>
    </source>
</evidence>
<evidence type="ECO:0000256" key="9">
    <source>
        <dbReference type="ARBA" id="ARBA00023224"/>
    </source>
</evidence>
<name>A0A482WWY9_LAOST</name>
<evidence type="ECO:0000256" key="8">
    <source>
        <dbReference type="ARBA" id="ARBA00023170"/>
    </source>
</evidence>
<dbReference type="Pfam" id="PF02949">
    <property type="entry name" value="7tm_6"/>
    <property type="match status" value="1"/>
</dbReference>
<comment type="subcellular location">
    <subcellularLocation>
        <location evidence="1 10">Cell membrane</location>
        <topology evidence="1 10">Multi-pass membrane protein</topology>
    </subcellularLocation>
</comment>
<keyword evidence="8 10" id="KW-0675">Receptor</keyword>
<evidence type="ECO:0000256" key="6">
    <source>
        <dbReference type="ARBA" id="ARBA00022989"/>
    </source>
</evidence>
<dbReference type="FunCoup" id="A0A482WWY9">
    <property type="interactions" value="91"/>
</dbReference>